<dbReference type="GO" id="GO:0005886">
    <property type="term" value="C:plasma membrane"/>
    <property type="evidence" value="ECO:0007669"/>
    <property type="project" value="UniProtKB-SubCell"/>
</dbReference>
<comment type="subcellular location">
    <subcellularLocation>
        <location evidence="1">Cell membrane</location>
        <topology evidence="1">Multi-pass membrane protein</topology>
    </subcellularLocation>
</comment>
<protein>
    <submittedName>
        <fullName evidence="6">ABC transporter ATP-binding protein</fullName>
    </submittedName>
</protein>
<gene>
    <name evidence="6" type="ORF">GPL32_11150</name>
</gene>
<proteinExistence type="predicted"/>
<dbReference type="OrthoDB" id="6129308at2"/>
<feature type="transmembrane region" description="Helical" evidence="5">
    <location>
        <begin position="138"/>
        <end position="160"/>
    </location>
</feature>
<dbReference type="InterPro" id="IPR036640">
    <property type="entry name" value="ABC1_TM_sf"/>
</dbReference>
<sequence length="607" mass="68744">MSNLAAHSQMEEIHGDQVRDLMAALARAVLWPFRWRVLTILLMQVASQIMLLASLVLPWQLLQVLITGRSRIDGWVLGADTHGGKIAVLIALAVLCFCAYAFLQWLVKKAIARLSTLILGHLNKTRLVANHRLLGKRVLGVVIGALSSTVIALLFCLVIALLHPLLALLAISCVLGLVMVVGFYYRFERVQKIQNTLQGNVLTVINVSFALGFLIIVLDYINGTMRPLLTLFILLLGMRQLMAASVNGLVNFLSIIKYFQQINMLLLPRSQQVSLFSTTDFVQRFEQATLKQWLLPWVVECNYCHRDPEIIQCRLLYGRAIAHVLVCDTDSHGSPRYMLLKCYVTARENEALHETALLSEVSGHCYGAIPTVPVLRASGCLPWCSFVLLEVGDQPPQWKNSEERKPWMNELRQCLRHVPLPNRLITQYTATFASLPERMRKIKASHFAYLTQEDKQRFQVERFMRLWPFMVVEMERVPKCLTVQNLSSARVAVIDNHMLLLDWQGWVYDTLGTHWPLSAKLHAEVLEMISSQWESSESQQGWSEFNSPTMAANYVALAARAHEFCQRCQLNNDPGALNMMAGLIKAYEAISLADEQNKAKAERSIEH</sequence>
<feature type="transmembrane region" description="Helical" evidence="5">
    <location>
        <begin position="37"/>
        <end position="66"/>
    </location>
</feature>
<keyword evidence="6" id="KW-0547">Nucleotide-binding</keyword>
<evidence type="ECO:0000256" key="3">
    <source>
        <dbReference type="ARBA" id="ARBA00022989"/>
    </source>
</evidence>
<dbReference type="AlphaFoldDB" id="A0A7C9P833"/>
<evidence type="ECO:0000256" key="5">
    <source>
        <dbReference type="SAM" id="Phobius"/>
    </source>
</evidence>
<feature type="transmembrane region" description="Helical" evidence="5">
    <location>
        <begin position="241"/>
        <end position="259"/>
    </location>
</feature>
<organism evidence="6 7">
    <name type="scientific">Vreelandella alkaliphila</name>
    <dbReference type="NCBI Taxonomy" id="272774"/>
    <lineage>
        <taxon>Bacteria</taxon>
        <taxon>Pseudomonadati</taxon>
        <taxon>Pseudomonadota</taxon>
        <taxon>Gammaproteobacteria</taxon>
        <taxon>Oceanospirillales</taxon>
        <taxon>Halomonadaceae</taxon>
        <taxon>Vreelandella</taxon>
    </lineage>
</organism>
<keyword evidence="3 5" id="KW-1133">Transmembrane helix</keyword>
<dbReference type="GO" id="GO:0005524">
    <property type="term" value="F:ATP binding"/>
    <property type="evidence" value="ECO:0007669"/>
    <property type="project" value="UniProtKB-KW"/>
</dbReference>
<keyword evidence="2 5" id="KW-0812">Transmembrane</keyword>
<accession>A0A7C9P833</accession>
<dbReference type="Proteomes" id="UP000480312">
    <property type="component" value="Unassembled WGS sequence"/>
</dbReference>
<keyword evidence="4 5" id="KW-0472">Membrane</keyword>
<comment type="caution">
    <text evidence="6">The sequence shown here is derived from an EMBL/GenBank/DDBJ whole genome shotgun (WGS) entry which is preliminary data.</text>
</comment>
<evidence type="ECO:0000256" key="4">
    <source>
        <dbReference type="ARBA" id="ARBA00023136"/>
    </source>
</evidence>
<keyword evidence="6" id="KW-0067">ATP-binding</keyword>
<evidence type="ECO:0000256" key="1">
    <source>
        <dbReference type="ARBA" id="ARBA00004651"/>
    </source>
</evidence>
<feature type="transmembrane region" description="Helical" evidence="5">
    <location>
        <begin position="166"/>
        <end position="187"/>
    </location>
</feature>
<dbReference type="SUPFAM" id="SSF90123">
    <property type="entry name" value="ABC transporter transmembrane region"/>
    <property type="match status" value="1"/>
</dbReference>
<feature type="transmembrane region" description="Helical" evidence="5">
    <location>
        <begin position="199"/>
        <end position="221"/>
    </location>
</feature>
<name>A0A7C9P833_9GAMM</name>
<evidence type="ECO:0000256" key="2">
    <source>
        <dbReference type="ARBA" id="ARBA00022692"/>
    </source>
</evidence>
<evidence type="ECO:0000313" key="6">
    <source>
        <dbReference type="EMBL" id="NDL71055.1"/>
    </source>
</evidence>
<reference evidence="6 7" key="1">
    <citation type="submission" date="2020-01" db="EMBL/GenBank/DDBJ databases">
        <title>Whole genome sequencing of Halomonas alkaliphila strain LS44.</title>
        <authorList>
            <person name="Kumar S."/>
            <person name="Paul D."/>
            <person name="Shouche Y."/>
            <person name="Suryavanshi M.V."/>
        </authorList>
    </citation>
    <scope>NUCLEOTIDE SEQUENCE [LARGE SCALE GENOMIC DNA]</scope>
    <source>
        <strain evidence="6 7">LS44</strain>
    </source>
</reference>
<feature type="transmembrane region" description="Helical" evidence="5">
    <location>
        <begin position="86"/>
        <end position="107"/>
    </location>
</feature>
<dbReference type="EMBL" id="JAAEHK010000013">
    <property type="protein sequence ID" value="NDL71055.1"/>
    <property type="molecule type" value="Genomic_DNA"/>
</dbReference>
<evidence type="ECO:0000313" key="7">
    <source>
        <dbReference type="Proteomes" id="UP000480312"/>
    </source>
</evidence>
<dbReference type="RefSeq" id="WP_162218926.1">
    <property type="nucleotide sequence ID" value="NZ_JAAEHK010000013.1"/>
</dbReference>